<dbReference type="EMBL" id="SNRW01038977">
    <property type="protein sequence ID" value="KAA6352973.1"/>
    <property type="molecule type" value="Genomic_DNA"/>
</dbReference>
<dbReference type="AlphaFoldDB" id="A0A5J4T5E4"/>
<comment type="caution">
    <text evidence="1">The sequence shown here is derived from an EMBL/GenBank/DDBJ whole genome shotgun (WGS) entry which is preliminary data.</text>
</comment>
<evidence type="ECO:0000313" key="2">
    <source>
        <dbReference type="Proteomes" id="UP000324800"/>
    </source>
</evidence>
<evidence type="ECO:0000313" key="1">
    <source>
        <dbReference type="EMBL" id="KAA6352973.1"/>
    </source>
</evidence>
<dbReference type="Proteomes" id="UP000324800">
    <property type="component" value="Unassembled WGS sequence"/>
</dbReference>
<reference evidence="1 2" key="1">
    <citation type="submission" date="2019-03" db="EMBL/GenBank/DDBJ databases">
        <title>Single cell metagenomics reveals metabolic interactions within the superorganism composed of flagellate Streblomastix strix and complex community of Bacteroidetes bacteria on its surface.</title>
        <authorList>
            <person name="Treitli S.C."/>
            <person name="Kolisko M."/>
            <person name="Husnik F."/>
            <person name="Keeling P."/>
            <person name="Hampl V."/>
        </authorList>
    </citation>
    <scope>NUCLEOTIDE SEQUENCE [LARGE SCALE GENOMIC DNA]</scope>
    <source>
        <strain evidence="1">ST1C</strain>
    </source>
</reference>
<proteinExistence type="predicted"/>
<feature type="non-terminal residue" evidence="1">
    <location>
        <position position="219"/>
    </location>
</feature>
<protein>
    <submittedName>
        <fullName evidence="1">Uncharacterized protein</fullName>
    </submittedName>
</protein>
<organism evidence="1 2">
    <name type="scientific">Streblomastix strix</name>
    <dbReference type="NCBI Taxonomy" id="222440"/>
    <lineage>
        <taxon>Eukaryota</taxon>
        <taxon>Metamonada</taxon>
        <taxon>Preaxostyla</taxon>
        <taxon>Oxymonadida</taxon>
        <taxon>Streblomastigidae</taxon>
        <taxon>Streblomastix</taxon>
    </lineage>
</organism>
<accession>A0A5J4T5E4</accession>
<name>A0A5J4T5E4_9EUKA</name>
<gene>
    <name evidence="1" type="ORF">EZS28_051500</name>
</gene>
<sequence>MATIYDKLNILNIRLLLHKRIRILGGVQGLYSFPQTLVVLNGCGAFVFNLGPRLDDSEVEIVSRLYKISQKSKEIANQAMYSETGKYISTAPFHAQIVNVRNLTDSKGQPKLWSMLSLPKKRQFYAYDSETSAHPTGPLESYSIYSPFTFNIRQIALIIAPSPITSFIFIQTTQSPQSAPLPTSVLSADILNEQSNFKTLSITHKMANIIPQYILLPQY</sequence>